<gene>
    <name evidence="7" type="ORF">AABB28_18360</name>
</gene>
<evidence type="ECO:0000256" key="6">
    <source>
        <dbReference type="SAM" id="SignalP"/>
    </source>
</evidence>
<evidence type="ECO:0000256" key="5">
    <source>
        <dbReference type="ARBA" id="ARBA00023237"/>
    </source>
</evidence>
<accession>A0AAN0M250</accession>
<evidence type="ECO:0000256" key="4">
    <source>
        <dbReference type="ARBA" id="ARBA00023136"/>
    </source>
</evidence>
<comment type="similarity">
    <text evidence="2">Belongs to the MipA/OmpV family.</text>
</comment>
<keyword evidence="8" id="KW-1185">Reference proteome</keyword>
<dbReference type="EMBL" id="CP151762">
    <property type="protein sequence ID" value="WZU63756.1"/>
    <property type="molecule type" value="Genomic_DNA"/>
</dbReference>
<proteinExistence type="inferred from homology"/>
<keyword evidence="4" id="KW-0472">Membrane</keyword>
<dbReference type="InterPro" id="IPR010583">
    <property type="entry name" value="MipA"/>
</dbReference>
<dbReference type="AlphaFoldDB" id="A0AAN0M250"/>
<dbReference type="PANTHER" id="PTHR38776">
    <property type="entry name" value="MLTA-INTERACTING PROTEIN-RELATED"/>
    <property type="match status" value="1"/>
</dbReference>
<feature type="signal peptide" evidence="6">
    <location>
        <begin position="1"/>
        <end position="21"/>
    </location>
</feature>
<dbReference type="Proteomes" id="UP001451782">
    <property type="component" value="Chromosome"/>
</dbReference>
<dbReference type="Pfam" id="PF06629">
    <property type="entry name" value="MipA"/>
    <property type="match status" value="1"/>
</dbReference>
<keyword evidence="5" id="KW-0998">Cell outer membrane</keyword>
<evidence type="ECO:0000256" key="3">
    <source>
        <dbReference type="ARBA" id="ARBA00022729"/>
    </source>
</evidence>
<reference evidence="7 8" key="1">
    <citation type="submission" date="2024-04" db="EMBL/GenBank/DDBJ databases">
        <title>Phylogenomic analyses of a clade within the roseobacter group suggest taxonomic reassignments of species of the genera Aestuariivita, Citreicella, Loktanella, Nautella, Pelagibaca, Ruegeria, Thalassobius, Thiobacimonas and Tropicibacter, and the proposal o.</title>
        <authorList>
            <person name="Jeon C.O."/>
        </authorList>
    </citation>
    <scope>NUCLEOTIDE SEQUENCE [LARGE SCALE GENOMIC DNA]</scope>
    <source>
        <strain evidence="7 8">G8-12</strain>
    </source>
</reference>
<sequence length="280" mass="29110">MKPITTITATMLAILPVSVFAQDAAENAAEDTFAGHGIFFTVSGGLVSAPSFLGSGEASVYALPNISVAIGDRLNVSLLDGVSYDVYKDDNLSAGATLTYDFGREDTPSEHALLLSSVPNSEIAGLGDIEETAVVGGYIEYIYGNMQATLEIRKGVDGGHDGIVGDVDVTYNAPVEIFGKQSVISFGPTASFSDDSYASTFFDVSAAQSAASGISEYDADGGLMSYGLHASAYVPLNQNVALVGFAAFDQLTGDVAESSIVQERGAEEQVTAGLILNYTF</sequence>
<evidence type="ECO:0000313" key="7">
    <source>
        <dbReference type="EMBL" id="WZU63756.1"/>
    </source>
</evidence>
<evidence type="ECO:0000256" key="1">
    <source>
        <dbReference type="ARBA" id="ARBA00004442"/>
    </source>
</evidence>
<protein>
    <submittedName>
        <fullName evidence="7">MipA/OmpV family protein</fullName>
    </submittedName>
</protein>
<dbReference type="KEGG" id="yag:AABB28_18360"/>
<dbReference type="RefSeq" id="WP_342070131.1">
    <property type="nucleotide sequence ID" value="NZ_CP151762.1"/>
</dbReference>
<comment type="subcellular location">
    <subcellularLocation>
        <location evidence="1">Cell outer membrane</location>
    </subcellularLocation>
</comment>
<feature type="chain" id="PRO_5043048914" evidence="6">
    <location>
        <begin position="22"/>
        <end position="280"/>
    </location>
</feature>
<dbReference type="PANTHER" id="PTHR38776:SF1">
    <property type="entry name" value="MLTA-INTERACTING PROTEIN-RELATED"/>
    <property type="match status" value="1"/>
</dbReference>
<dbReference type="GO" id="GO:0009279">
    <property type="term" value="C:cell outer membrane"/>
    <property type="evidence" value="ECO:0007669"/>
    <property type="project" value="UniProtKB-SubCell"/>
</dbReference>
<evidence type="ECO:0000313" key="8">
    <source>
        <dbReference type="Proteomes" id="UP001451782"/>
    </source>
</evidence>
<keyword evidence="3 6" id="KW-0732">Signal</keyword>
<evidence type="ECO:0000256" key="2">
    <source>
        <dbReference type="ARBA" id="ARBA00005722"/>
    </source>
</evidence>
<organism evidence="7 8">
    <name type="scientific">Yoonia algicola</name>
    <dbReference type="NCBI Taxonomy" id="3137368"/>
    <lineage>
        <taxon>Bacteria</taxon>
        <taxon>Pseudomonadati</taxon>
        <taxon>Pseudomonadota</taxon>
        <taxon>Alphaproteobacteria</taxon>
        <taxon>Rhodobacterales</taxon>
        <taxon>Paracoccaceae</taxon>
        <taxon>Yoonia</taxon>
    </lineage>
</organism>
<name>A0AAN0M250_9RHOB</name>